<dbReference type="Proteomes" id="UP000262583">
    <property type="component" value="Chromosome"/>
</dbReference>
<protein>
    <submittedName>
        <fullName evidence="3">Glycosyl transferase, group 1 family protein</fullName>
    </submittedName>
</protein>
<evidence type="ECO:0000259" key="1">
    <source>
        <dbReference type="Pfam" id="PF00534"/>
    </source>
</evidence>
<evidence type="ECO:0000313" key="3">
    <source>
        <dbReference type="EMBL" id="AXA35040.1"/>
    </source>
</evidence>
<keyword evidence="3" id="KW-0808">Transferase</keyword>
<dbReference type="InterPro" id="IPR028098">
    <property type="entry name" value="Glyco_trans_4-like_N"/>
</dbReference>
<dbReference type="CDD" id="cd03811">
    <property type="entry name" value="GT4_GT28_WabH-like"/>
    <property type="match status" value="1"/>
</dbReference>
<dbReference type="PANTHER" id="PTHR45947">
    <property type="entry name" value="SULFOQUINOVOSYL TRANSFERASE SQD2"/>
    <property type="match status" value="1"/>
</dbReference>
<dbReference type="GO" id="GO:0016757">
    <property type="term" value="F:glycosyltransferase activity"/>
    <property type="evidence" value="ECO:0007669"/>
    <property type="project" value="InterPro"/>
</dbReference>
<dbReference type="SUPFAM" id="SSF53756">
    <property type="entry name" value="UDP-Glycosyltransferase/glycogen phosphorylase"/>
    <property type="match status" value="1"/>
</dbReference>
<dbReference type="Pfam" id="PF13439">
    <property type="entry name" value="Glyco_transf_4"/>
    <property type="match status" value="1"/>
</dbReference>
<dbReference type="InterPro" id="IPR001296">
    <property type="entry name" value="Glyco_trans_1"/>
</dbReference>
<gene>
    <name evidence="3" type="ORF">BRCON_0263</name>
</gene>
<dbReference type="Gene3D" id="3.40.50.2000">
    <property type="entry name" value="Glycogen Phosphorylase B"/>
    <property type="match status" value="2"/>
</dbReference>
<dbReference type="PANTHER" id="PTHR45947:SF3">
    <property type="entry name" value="SULFOQUINOVOSYL TRANSFERASE SQD2"/>
    <property type="match status" value="1"/>
</dbReference>
<reference evidence="3 4" key="1">
    <citation type="submission" date="2018-05" db="EMBL/GenBank/DDBJ databases">
        <title>A metagenomic window into the 2 km-deep terrestrial subsurface aquifer revealed taxonomically and functionally diverse microbial community comprising novel uncultured bacterial lineages.</title>
        <authorList>
            <person name="Kadnikov V.V."/>
            <person name="Mardanov A.V."/>
            <person name="Beletsky A.V."/>
            <person name="Banks D."/>
            <person name="Pimenov N.V."/>
            <person name="Frank Y.A."/>
            <person name="Karnachuk O.V."/>
            <person name="Ravin N.V."/>
        </authorList>
    </citation>
    <scope>NUCLEOTIDE SEQUENCE [LARGE SCALE GENOMIC DNA]</scope>
    <source>
        <strain evidence="3">BY</strain>
    </source>
</reference>
<dbReference type="AlphaFoldDB" id="A0A2Z4Y1R1"/>
<dbReference type="EMBL" id="CP030759">
    <property type="protein sequence ID" value="AXA35040.1"/>
    <property type="molecule type" value="Genomic_DNA"/>
</dbReference>
<accession>A0A2Z4Y1R1</accession>
<evidence type="ECO:0000259" key="2">
    <source>
        <dbReference type="Pfam" id="PF13439"/>
    </source>
</evidence>
<feature type="domain" description="Glycosyltransferase subfamily 4-like N-terminal" evidence="2">
    <location>
        <begin position="18"/>
        <end position="168"/>
    </location>
</feature>
<proteinExistence type="predicted"/>
<name>A0A2Z4Y1R1_SUMC1</name>
<dbReference type="Pfam" id="PF00534">
    <property type="entry name" value="Glycos_transf_1"/>
    <property type="match status" value="1"/>
</dbReference>
<evidence type="ECO:0000313" key="4">
    <source>
        <dbReference type="Proteomes" id="UP000262583"/>
    </source>
</evidence>
<sequence>MGEQVHRVLHLSTEKGWRGGERQVKLLTNGLLSRGIEIRVACPPDSELFHDRAEANVAIPWRVRSEFDPVAVANLISHVRRFRPQLIHAHTSHAHSIAWLAARFVGLPVVVSRRVDFPIAGNWAARWKYLSSSVWFIAISEGVRNVLLGGGVDPHRVTVVHSGVDLDRYPFRSGGRDHAEAAKWGVQPHEYLLINVAALTDHKDQSTLLRAAAELRRIRDDWRLVIAGEGELRAHLERLVAELELGSKVCFAGYVRNLAPLYRAADLFVLSSHLEGLCTSLLDAMLAGVPVIATRTGGVPEVVEDGRTGRLVPPRDPVVLAQTIAELLDRRELRHTYAHNAREKVEREFSAEQMVEGTLCFYAHVLEQWKSSP</sequence>
<dbReference type="InterPro" id="IPR050194">
    <property type="entry name" value="Glycosyltransferase_grp1"/>
</dbReference>
<dbReference type="KEGG" id="schv:BRCON_0263"/>
<feature type="domain" description="Glycosyl transferase family 1" evidence="1">
    <location>
        <begin position="182"/>
        <end position="343"/>
    </location>
</feature>
<organism evidence="3 4">
    <name type="scientific">Sumerlaea chitinivorans</name>
    <dbReference type="NCBI Taxonomy" id="2250252"/>
    <lineage>
        <taxon>Bacteria</taxon>
        <taxon>Candidatus Sumerlaeota</taxon>
        <taxon>Candidatus Sumerlaeia</taxon>
        <taxon>Candidatus Sumerlaeales</taxon>
        <taxon>Candidatus Sumerlaeaceae</taxon>
        <taxon>Candidatus Sumerlaea</taxon>
    </lineage>
</organism>